<dbReference type="InterPro" id="IPR016162">
    <property type="entry name" value="Ald_DH_N"/>
</dbReference>
<comment type="caution">
    <text evidence="5">The sequence shown here is derived from an EMBL/GenBank/DDBJ whole genome shotgun (WGS) entry which is preliminary data.</text>
</comment>
<keyword evidence="1 3" id="KW-0560">Oxidoreductase</keyword>
<name>A0ABP5M5D9_9ACTN</name>
<dbReference type="PANTHER" id="PTHR11699">
    <property type="entry name" value="ALDEHYDE DEHYDROGENASE-RELATED"/>
    <property type="match status" value="1"/>
</dbReference>
<feature type="active site" evidence="2">
    <location>
        <position position="249"/>
    </location>
</feature>
<dbReference type="CDD" id="cd07092">
    <property type="entry name" value="ALDH_ABALDH-YdcW"/>
    <property type="match status" value="1"/>
</dbReference>
<dbReference type="Proteomes" id="UP001501020">
    <property type="component" value="Unassembled WGS sequence"/>
</dbReference>
<dbReference type="Gene3D" id="3.40.605.10">
    <property type="entry name" value="Aldehyde Dehydrogenase, Chain A, domain 1"/>
    <property type="match status" value="1"/>
</dbReference>
<organism evidence="5 6">
    <name type="scientific">Actinomadura napierensis</name>
    <dbReference type="NCBI Taxonomy" id="267854"/>
    <lineage>
        <taxon>Bacteria</taxon>
        <taxon>Bacillati</taxon>
        <taxon>Actinomycetota</taxon>
        <taxon>Actinomycetes</taxon>
        <taxon>Streptosporangiales</taxon>
        <taxon>Thermomonosporaceae</taxon>
        <taxon>Actinomadura</taxon>
    </lineage>
</organism>
<evidence type="ECO:0000313" key="5">
    <source>
        <dbReference type="EMBL" id="GAA2161089.1"/>
    </source>
</evidence>
<dbReference type="InterPro" id="IPR015657">
    <property type="entry name" value="Aminobutyraldehyde_DH"/>
</dbReference>
<dbReference type="InterPro" id="IPR016161">
    <property type="entry name" value="Ald_DH/histidinol_DH"/>
</dbReference>
<dbReference type="Pfam" id="PF00171">
    <property type="entry name" value="Aldedh"/>
    <property type="match status" value="1"/>
</dbReference>
<reference evidence="6" key="1">
    <citation type="journal article" date="2019" name="Int. J. Syst. Evol. Microbiol.">
        <title>The Global Catalogue of Microorganisms (GCM) 10K type strain sequencing project: providing services to taxonomists for standard genome sequencing and annotation.</title>
        <authorList>
            <consortium name="The Broad Institute Genomics Platform"/>
            <consortium name="The Broad Institute Genome Sequencing Center for Infectious Disease"/>
            <person name="Wu L."/>
            <person name="Ma J."/>
        </authorList>
    </citation>
    <scope>NUCLEOTIDE SEQUENCE [LARGE SCALE GENOMIC DNA]</scope>
    <source>
        <strain evidence="6">JCM 13850</strain>
    </source>
</reference>
<dbReference type="InterPro" id="IPR016160">
    <property type="entry name" value="Ald_DH_CS_CYS"/>
</dbReference>
<evidence type="ECO:0000256" key="2">
    <source>
        <dbReference type="PROSITE-ProRule" id="PRU10007"/>
    </source>
</evidence>
<evidence type="ECO:0000256" key="3">
    <source>
        <dbReference type="RuleBase" id="RU003345"/>
    </source>
</evidence>
<dbReference type="Gene3D" id="3.40.309.10">
    <property type="entry name" value="Aldehyde Dehydrogenase, Chain A, domain 2"/>
    <property type="match status" value="1"/>
</dbReference>
<dbReference type="NCBIfam" id="NF010000">
    <property type="entry name" value="PRK13473.1"/>
    <property type="match status" value="1"/>
</dbReference>
<accession>A0ABP5M5D9</accession>
<comment type="similarity">
    <text evidence="3">Belongs to the aldehyde dehydrogenase family.</text>
</comment>
<gene>
    <name evidence="5" type="ORF">GCM10009727_74950</name>
</gene>
<proteinExistence type="inferred from homology"/>
<feature type="domain" description="Aldehyde dehydrogenase" evidence="4">
    <location>
        <begin position="14"/>
        <end position="471"/>
    </location>
</feature>
<dbReference type="InterPro" id="IPR029510">
    <property type="entry name" value="Ald_DH_CS_GLU"/>
</dbReference>
<dbReference type="PROSITE" id="PS00070">
    <property type="entry name" value="ALDEHYDE_DEHYDR_CYS"/>
    <property type="match status" value="1"/>
</dbReference>
<sequence length="477" mass="51148">MSGERLRNFIGGEYVDAKDGRTLEVVDPSSGEAYAQAPVSGAEDVDAAFRAAAEAFPAWRDATPGERSLAMLRFADAVEARGRDLVEAESRDTGKPVQLTMEEELPPMVDNLRFFAGASRVLEGKATGEYLADHTSSIRREPIGVCAQVTPWNYPMMMAVWKFGPALATGNTVVLKPSDTTPVSTLMLAEIAAEFLPPGVFNVICGDRDTGRALVEHPTPQMVSITGSVRAGMEVAAAAAKDLKKVHLELGGKAPVVVFDDADVESAAQGIAEAGYFNAGQDCTAATRVLVADRLHDDFTAALAEAARGTVVGPPSNTDAFYGPVNSAAQLERVQGFIDRVPAHAEVLTGGSRSGDTGYFFEPTVVGGLRQDDEIVQNEVFGPVITVQRFSDEAQAIEWANGVRYGLAASVWTQNHGRAMRMSKALDFGAVWVNTHIPFVSEMPHGGFKHSGYGKDMSMYGIEDYTRVKHVMHYIGA</sequence>
<evidence type="ECO:0000313" key="6">
    <source>
        <dbReference type="Proteomes" id="UP001501020"/>
    </source>
</evidence>
<dbReference type="SUPFAM" id="SSF53720">
    <property type="entry name" value="ALDH-like"/>
    <property type="match status" value="1"/>
</dbReference>
<keyword evidence="6" id="KW-1185">Reference proteome</keyword>
<dbReference type="EMBL" id="BAAAMR010000095">
    <property type="protein sequence ID" value="GAA2161089.1"/>
    <property type="molecule type" value="Genomic_DNA"/>
</dbReference>
<dbReference type="PROSITE" id="PS00687">
    <property type="entry name" value="ALDEHYDE_DEHYDR_GLU"/>
    <property type="match status" value="1"/>
</dbReference>
<evidence type="ECO:0000256" key="1">
    <source>
        <dbReference type="ARBA" id="ARBA00023002"/>
    </source>
</evidence>
<dbReference type="RefSeq" id="WP_344278803.1">
    <property type="nucleotide sequence ID" value="NZ_BAAAMR010000095.1"/>
</dbReference>
<evidence type="ECO:0000259" key="4">
    <source>
        <dbReference type="Pfam" id="PF00171"/>
    </source>
</evidence>
<dbReference type="InterPro" id="IPR015590">
    <property type="entry name" value="Aldehyde_DH_dom"/>
</dbReference>
<protein>
    <submittedName>
        <fullName evidence="5">Gamma-aminobutyraldehyde dehydrogenase</fullName>
    </submittedName>
</protein>
<dbReference type="InterPro" id="IPR016163">
    <property type="entry name" value="Ald_DH_C"/>
</dbReference>